<name>A0A059JFM9_TRIIM</name>
<evidence type="ECO:0000313" key="3">
    <source>
        <dbReference type="Proteomes" id="UP000024533"/>
    </source>
</evidence>
<dbReference type="HOGENOM" id="CLU_2172856_0_0_1"/>
<keyword evidence="3" id="KW-1185">Reference proteome</keyword>
<proteinExistence type="predicted"/>
<feature type="region of interest" description="Disordered" evidence="1">
    <location>
        <begin position="48"/>
        <end position="74"/>
    </location>
</feature>
<gene>
    <name evidence="2" type="ORF">H109_01699</name>
</gene>
<evidence type="ECO:0000313" key="2">
    <source>
        <dbReference type="EMBL" id="KDB26493.1"/>
    </source>
</evidence>
<organism evidence="2 3">
    <name type="scientific">Trichophyton interdigitale (strain MR816)</name>
    <dbReference type="NCBI Taxonomy" id="1215338"/>
    <lineage>
        <taxon>Eukaryota</taxon>
        <taxon>Fungi</taxon>
        <taxon>Dikarya</taxon>
        <taxon>Ascomycota</taxon>
        <taxon>Pezizomycotina</taxon>
        <taxon>Eurotiomycetes</taxon>
        <taxon>Eurotiomycetidae</taxon>
        <taxon>Onygenales</taxon>
        <taxon>Arthrodermataceae</taxon>
        <taxon>Trichophyton</taxon>
    </lineage>
</organism>
<dbReference type="Proteomes" id="UP000024533">
    <property type="component" value="Unassembled WGS sequence"/>
</dbReference>
<feature type="compositionally biased region" description="Polar residues" evidence="1">
    <location>
        <begin position="62"/>
        <end position="74"/>
    </location>
</feature>
<accession>A0A059JFM9</accession>
<comment type="caution">
    <text evidence="2">The sequence shown here is derived from an EMBL/GenBank/DDBJ whole genome shotgun (WGS) entry which is preliminary data.</text>
</comment>
<sequence>MINMPSMPCPQWSLQLVSLLADNTHAHVVQPRPDTQAPSLAAALLLHSPASSLQPPKRRHTMNNSGTFNTEYGELRNNSNTKIITQANEAKLKLEAEPALNPIRLSLPRA</sequence>
<evidence type="ECO:0000256" key="1">
    <source>
        <dbReference type="SAM" id="MobiDB-lite"/>
    </source>
</evidence>
<reference evidence="2 3" key="1">
    <citation type="submission" date="2014-02" db="EMBL/GenBank/DDBJ databases">
        <title>The Genome Sequence of Trichophyton interdigitale MR816.</title>
        <authorList>
            <consortium name="The Broad Institute Genomics Platform"/>
            <person name="Cuomo C.A."/>
            <person name="White T.C."/>
            <person name="Graser Y."/>
            <person name="Martinez-Rossi N."/>
            <person name="Heitman J."/>
            <person name="Young S.K."/>
            <person name="Zeng Q."/>
            <person name="Gargeya S."/>
            <person name="Abouelleil A."/>
            <person name="Alvarado L."/>
            <person name="Chapman S.B."/>
            <person name="Gainer-Dewar J."/>
            <person name="Goldberg J."/>
            <person name="Griggs A."/>
            <person name="Gujja S."/>
            <person name="Hansen M."/>
            <person name="Howarth C."/>
            <person name="Imamovic A."/>
            <person name="Larimer J."/>
            <person name="Martinez D."/>
            <person name="Murphy C."/>
            <person name="Pearson M.D."/>
            <person name="Persinoti G."/>
            <person name="Poon T."/>
            <person name="Priest M."/>
            <person name="Roberts A.D."/>
            <person name="Saif S."/>
            <person name="Shea T.D."/>
            <person name="Sykes S.N."/>
            <person name="Wortman J."/>
            <person name="Nusbaum C."/>
            <person name="Birren B."/>
        </authorList>
    </citation>
    <scope>NUCLEOTIDE SEQUENCE [LARGE SCALE GENOMIC DNA]</scope>
    <source>
        <strain evidence="2 3">MR816</strain>
    </source>
</reference>
<dbReference type="AlphaFoldDB" id="A0A059JFM9"/>
<protein>
    <submittedName>
        <fullName evidence="2">Uncharacterized protein</fullName>
    </submittedName>
</protein>
<dbReference type="EMBL" id="AOKY01000129">
    <property type="protein sequence ID" value="KDB26493.1"/>
    <property type="molecule type" value="Genomic_DNA"/>
</dbReference>